<comment type="caution">
    <text evidence="3">The sequence shown here is derived from an EMBL/GenBank/DDBJ whole genome shotgun (WGS) entry which is preliminary data.</text>
</comment>
<keyword evidence="1" id="KW-0472">Membrane</keyword>
<evidence type="ECO:0000256" key="2">
    <source>
        <dbReference type="SAM" id="SignalP"/>
    </source>
</evidence>
<dbReference type="AlphaFoldDB" id="A0A816KYP8"/>
<dbReference type="Proteomes" id="UP000676336">
    <property type="component" value="Unassembled WGS sequence"/>
</dbReference>
<feature type="signal peptide" evidence="2">
    <location>
        <begin position="1"/>
        <end position="18"/>
    </location>
</feature>
<keyword evidence="1" id="KW-1133">Transmembrane helix</keyword>
<keyword evidence="2" id="KW-0732">Signal</keyword>
<evidence type="ECO:0000256" key="1">
    <source>
        <dbReference type="SAM" id="Phobius"/>
    </source>
</evidence>
<keyword evidence="1" id="KW-0812">Transmembrane</keyword>
<feature type="transmembrane region" description="Helical" evidence="1">
    <location>
        <begin position="498"/>
        <end position="518"/>
    </location>
</feature>
<evidence type="ECO:0008006" key="6">
    <source>
        <dbReference type="Google" id="ProtNLM"/>
    </source>
</evidence>
<reference evidence="3" key="1">
    <citation type="submission" date="2021-02" db="EMBL/GenBank/DDBJ databases">
        <authorList>
            <person name="Nowell W R."/>
        </authorList>
    </citation>
    <scope>NUCLEOTIDE SEQUENCE</scope>
</reference>
<feature type="chain" id="PRO_5036412954" description="Envelope protein" evidence="2">
    <location>
        <begin position="19"/>
        <end position="542"/>
    </location>
</feature>
<proteinExistence type="predicted"/>
<dbReference type="EMBL" id="CAJNRE010000641">
    <property type="protein sequence ID" value="CAF1929588.1"/>
    <property type="molecule type" value="Genomic_DNA"/>
</dbReference>
<dbReference type="Proteomes" id="UP000663824">
    <property type="component" value="Unassembled WGS sequence"/>
</dbReference>
<gene>
    <name evidence="3" type="ORF">MBJ925_LOCUS3944</name>
    <name evidence="4" type="ORF">SMN809_LOCUS20165</name>
</gene>
<organism evidence="3 5">
    <name type="scientific">Rotaria magnacalcarata</name>
    <dbReference type="NCBI Taxonomy" id="392030"/>
    <lineage>
        <taxon>Eukaryota</taxon>
        <taxon>Metazoa</taxon>
        <taxon>Spiralia</taxon>
        <taxon>Gnathifera</taxon>
        <taxon>Rotifera</taxon>
        <taxon>Eurotatoria</taxon>
        <taxon>Bdelloidea</taxon>
        <taxon>Philodinida</taxon>
        <taxon>Philodinidae</taxon>
        <taxon>Rotaria</taxon>
    </lineage>
</organism>
<dbReference type="EMBL" id="CAJOBI010011628">
    <property type="protein sequence ID" value="CAF4160511.1"/>
    <property type="molecule type" value="Genomic_DNA"/>
</dbReference>
<evidence type="ECO:0000313" key="3">
    <source>
        <dbReference type="EMBL" id="CAF1929588.1"/>
    </source>
</evidence>
<protein>
    <recommendedName>
        <fullName evidence="6">Envelope protein</fullName>
    </recommendedName>
</protein>
<name>A0A816KYP8_9BILA</name>
<sequence length="542" mass="61938">MVHITILCLLYFIINSIGTVLPMSMRDWSKNDVIININKGYTLQRLGVYSPNLVEEVIHTFVPLTRFCLSSPQTDVCQYASVPIDKNMALLTTMMSSNNIIHRFTSYNSESVSRLTEKDMIRVLAEYPPGNIMRHAKSIIHFVRNKFFYNRAVLDAFTTTTPSNIIENKAIISRVRSDLIEKFLKQISSNINKVGLEFLSNDELRIFLTATFASIDSHYTISNVQESLDNFFQYVVGQSIFALRYCSLVPQISLPQQPCIAISTLFLRVQSDVSSTFTIYRLIPLPVFYNNEIYAYANLPKIIGIDSIGRRIMNFKDDSDIKQCEFSRIVLCEKIPVSISISKSTCISQLLDDAESTTDMCQVTRSANIEQDFIQVDHELWLFFNIRRVEQCHIYSNSNEGTKSISINEPALVSIPCNTSVQCIGTQMPITSCKPHRTLVEARHSSYSQAQSRIFLPIKNMTKMIVSSYESQFEKTINELLRILSSKEPSLKQILETALTYTVTAISLLLIIFFLYLFKLVKFKFQPDIKYLQSSVHKILSL</sequence>
<evidence type="ECO:0000313" key="5">
    <source>
        <dbReference type="Proteomes" id="UP000663824"/>
    </source>
</evidence>
<evidence type="ECO:0000313" key="4">
    <source>
        <dbReference type="EMBL" id="CAF4160511.1"/>
    </source>
</evidence>
<accession>A0A816KYP8</accession>